<evidence type="ECO:0000313" key="3">
    <source>
        <dbReference type="RefSeq" id="XP_033568246.1"/>
    </source>
</evidence>
<evidence type="ECO:0000313" key="1">
    <source>
        <dbReference type="EMBL" id="KAF2801282.1"/>
    </source>
</evidence>
<evidence type="ECO:0000313" key="2">
    <source>
        <dbReference type="Proteomes" id="UP000504636"/>
    </source>
</evidence>
<dbReference type="AlphaFoldDB" id="A0A6A6XXS0"/>
<protein>
    <submittedName>
        <fullName evidence="1 3">Uncharacterized protein</fullName>
    </submittedName>
</protein>
<reference evidence="3" key="2">
    <citation type="submission" date="2020-04" db="EMBL/GenBank/DDBJ databases">
        <authorList>
            <consortium name="NCBI Genome Project"/>
        </authorList>
    </citation>
    <scope>NUCLEOTIDE SEQUENCE</scope>
    <source>
        <strain evidence="3">CBS 304.34</strain>
    </source>
</reference>
<gene>
    <name evidence="1 3" type="ORF">BDZ99DRAFT_555467</name>
</gene>
<keyword evidence="2" id="KW-1185">Reference proteome</keyword>
<proteinExistence type="predicted"/>
<organism evidence="1">
    <name type="scientific">Mytilinidion resinicola</name>
    <dbReference type="NCBI Taxonomy" id="574789"/>
    <lineage>
        <taxon>Eukaryota</taxon>
        <taxon>Fungi</taxon>
        <taxon>Dikarya</taxon>
        <taxon>Ascomycota</taxon>
        <taxon>Pezizomycotina</taxon>
        <taxon>Dothideomycetes</taxon>
        <taxon>Pleosporomycetidae</taxon>
        <taxon>Mytilinidiales</taxon>
        <taxon>Mytilinidiaceae</taxon>
        <taxon>Mytilinidion</taxon>
    </lineage>
</organism>
<sequence>MLRFACEVGHSLGWAARLWSTLQDFVHLSLVAYIDDADGGTSRYEKMGRCKRDR</sequence>
<dbReference type="EMBL" id="MU003733">
    <property type="protein sequence ID" value="KAF2801282.1"/>
    <property type="molecule type" value="Genomic_DNA"/>
</dbReference>
<reference evidence="3" key="3">
    <citation type="submission" date="2025-04" db="UniProtKB">
        <authorList>
            <consortium name="RefSeq"/>
        </authorList>
    </citation>
    <scope>IDENTIFICATION</scope>
    <source>
        <strain evidence="3">CBS 304.34</strain>
    </source>
</reference>
<dbReference type="Proteomes" id="UP000504636">
    <property type="component" value="Unplaced"/>
</dbReference>
<reference evidence="1 3" key="1">
    <citation type="journal article" date="2020" name="Stud. Mycol.">
        <title>101 Dothideomycetes genomes: a test case for predicting lifestyles and emergence of pathogens.</title>
        <authorList>
            <person name="Haridas S."/>
            <person name="Albert R."/>
            <person name="Binder M."/>
            <person name="Bloem J."/>
            <person name="Labutti K."/>
            <person name="Salamov A."/>
            <person name="Andreopoulos B."/>
            <person name="Baker S."/>
            <person name="Barry K."/>
            <person name="Bills G."/>
            <person name="Bluhm B."/>
            <person name="Cannon C."/>
            <person name="Castanera R."/>
            <person name="Culley D."/>
            <person name="Daum C."/>
            <person name="Ezra D."/>
            <person name="Gonzalez J."/>
            <person name="Henrissat B."/>
            <person name="Kuo A."/>
            <person name="Liang C."/>
            <person name="Lipzen A."/>
            <person name="Lutzoni F."/>
            <person name="Magnuson J."/>
            <person name="Mondo S."/>
            <person name="Nolan M."/>
            <person name="Ohm R."/>
            <person name="Pangilinan J."/>
            <person name="Park H.-J."/>
            <person name="Ramirez L."/>
            <person name="Alfaro M."/>
            <person name="Sun H."/>
            <person name="Tritt A."/>
            <person name="Yoshinaga Y."/>
            <person name="Zwiers L.-H."/>
            <person name="Turgeon B."/>
            <person name="Goodwin S."/>
            <person name="Spatafora J."/>
            <person name="Crous P."/>
            <person name="Grigoriev I."/>
        </authorList>
    </citation>
    <scope>NUCLEOTIDE SEQUENCE</scope>
    <source>
        <strain evidence="1 3">CBS 304.34</strain>
    </source>
</reference>
<name>A0A6A6XXS0_9PEZI</name>
<dbReference type="GeneID" id="54468045"/>
<accession>A0A6A6XXS0</accession>
<dbReference type="RefSeq" id="XP_033568246.1">
    <property type="nucleotide sequence ID" value="XM_033727152.1"/>
</dbReference>